<evidence type="ECO:0000313" key="2">
    <source>
        <dbReference type="Proteomes" id="UP000319716"/>
    </source>
</evidence>
<accession>A0A4Y1ZG96</accession>
<proteinExistence type="predicted"/>
<name>A0A4Y1ZG96_9BACL</name>
<comment type="caution">
    <text evidence="1">The sequence shown here is derived from an EMBL/GenBank/DDBJ whole genome shotgun (WGS) entry which is preliminary data.</text>
</comment>
<reference evidence="1 2" key="1">
    <citation type="submission" date="2017-11" db="EMBL/GenBank/DDBJ databases">
        <title>Draft Genome Sequence of Sporolactobacillus inulinus NBRC 111894 Isolated from Koso, a Japanese Sugar-Vegetable Fermented Beverage.</title>
        <authorList>
            <person name="Chiou T.Y."/>
            <person name="Oshima K."/>
            <person name="Suda W."/>
            <person name="Hattori M."/>
            <person name="Takahashi T."/>
        </authorList>
    </citation>
    <scope>NUCLEOTIDE SEQUENCE [LARGE SCALE GENOMIC DNA]</scope>
    <source>
        <strain evidence="1 2">NBRC111894</strain>
    </source>
</reference>
<dbReference type="Proteomes" id="UP000319716">
    <property type="component" value="Unassembled WGS sequence"/>
</dbReference>
<protein>
    <submittedName>
        <fullName evidence="1">Putative transcriptional regulator</fullName>
    </submittedName>
</protein>
<dbReference type="EMBL" id="BEXB01000037">
    <property type="protein sequence ID" value="GAY77980.1"/>
    <property type="molecule type" value="Genomic_DNA"/>
</dbReference>
<dbReference type="AlphaFoldDB" id="A0A4Y1ZG96"/>
<dbReference type="RefSeq" id="WP_262393184.1">
    <property type="nucleotide sequence ID" value="NZ_BEXB01000037.1"/>
</dbReference>
<organism evidence="1 2">
    <name type="scientific">Sporolactobacillus inulinus</name>
    <dbReference type="NCBI Taxonomy" id="2078"/>
    <lineage>
        <taxon>Bacteria</taxon>
        <taxon>Bacillati</taxon>
        <taxon>Bacillota</taxon>
        <taxon>Bacilli</taxon>
        <taxon>Bacillales</taxon>
        <taxon>Sporolactobacillaceae</taxon>
        <taxon>Sporolactobacillus</taxon>
    </lineage>
</organism>
<evidence type="ECO:0000313" key="1">
    <source>
        <dbReference type="EMBL" id="GAY77980.1"/>
    </source>
</evidence>
<sequence>MIMFEIPAALKGIPTSWNGHFFGRDGESLGPLKLNEIDLIRGEARNHDWSAEICPEATINDLDKHAIEKARAEYKKKHPDLQSEVDQWDDTVFLNKAKVTIKGNITNAAIILLGKPESEAFLLPSIAKMSWILRNDQNIGQDYEHFGPPFFIKYQPVIW</sequence>
<gene>
    <name evidence="1" type="ORF">NBRC111894_3534</name>
</gene>